<feature type="region of interest" description="Disordered" evidence="1">
    <location>
        <begin position="30"/>
        <end position="58"/>
    </location>
</feature>
<keyword evidence="3" id="KW-1185">Reference proteome</keyword>
<sequence length="133" mass="15078">MFLVQKDTVFPLQYAKRNQRQAQYGVGVAPTSLPHRGGAEPTLPVSKATKPPSATPKTVVTMRNMGKSRFPALHHNSTTPMPTWKTTVQQRMYSRFVWRLKRYTARRVKAYAEEWVARVHPACSSPKAHSTKS</sequence>
<comment type="caution">
    <text evidence="2">The sequence shown here is derived from an EMBL/GenBank/DDBJ whole genome shotgun (WGS) entry which is preliminary data.</text>
</comment>
<evidence type="ECO:0000256" key="1">
    <source>
        <dbReference type="SAM" id="MobiDB-lite"/>
    </source>
</evidence>
<proteinExistence type="predicted"/>
<gene>
    <name evidence="2" type="primary">RvY_14375</name>
    <name evidence="2" type="synonym">RvY_14375.1</name>
    <name evidence="2" type="ORF">RvY_14375-1</name>
</gene>
<dbReference type="AlphaFoldDB" id="A0A1D1VST3"/>
<organism evidence="2 3">
    <name type="scientific">Ramazzottius varieornatus</name>
    <name type="common">Water bear</name>
    <name type="synonym">Tardigrade</name>
    <dbReference type="NCBI Taxonomy" id="947166"/>
    <lineage>
        <taxon>Eukaryota</taxon>
        <taxon>Metazoa</taxon>
        <taxon>Ecdysozoa</taxon>
        <taxon>Tardigrada</taxon>
        <taxon>Eutardigrada</taxon>
        <taxon>Parachela</taxon>
        <taxon>Hypsibioidea</taxon>
        <taxon>Ramazzottiidae</taxon>
        <taxon>Ramazzottius</taxon>
    </lineage>
</organism>
<dbReference type="EMBL" id="BDGG01000010">
    <property type="protein sequence ID" value="GAV04031.1"/>
    <property type="molecule type" value="Genomic_DNA"/>
</dbReference>
<evidence type="ECO:0000313" key="2">
    <source>
        <dbReference type="EMBL" id="GAV04031.1"/>
    </source>
</evidence>
<evidence type="ECO:0000313" key="3">
    <source>
        <dbReference type="Proteomes" id="UP000186922"/>
    </source>
</evidence>
<accession>A0A1D1VST3</accession>
<name>A0A1D1VST3_RAMVA</name>
<protein>
    <submittedName>
        <fullName evidence="2">Uncharacterized protein</fullName>
    </submittedName>
</protein>
<reference evidence="2 3" key="1">
    <citation type="journal article" date="2016" name="Nat. Commun.">
        <title>Extremotolerant tardigrade genome and improved radiotolerance of human cultured cells by tardigrade-unique protein.</title>
        <authorList>
            <person name="Hashimoto T."/>
            <person name="Horikawa D.D."/>
            <person name="Saito Y."/>
            <person name="Kuwahara H."/>
            <person name="Kozuka-Hata H."/>
            <person name="Shin-I T."/>
            <person name="Minakuchi Y."/>
            <person name="Ohishi K."/>
            <person name="Motoyama A."/>
            <person name="Aizu T."/>
            <person name="Enomoto A."/>
            <person name="Kondo K."/>
            <person name="Tanaka S."/>
            <person name="Hara Y."/>
            <person name="Koshikawa S."/>
            <person name="Sagara H."/>
            <person name="Miura T."/>
            <person name="Yokobori S."/>
            <person name="Miyagawa K."/>
            <person name="Suzuki Y."/>
            <person name="Kubo T."/>
            <person name="Oyama M."/>
            <person name="Kohara Y."/>
            <person name="Fujiyama A."/>
            <person name="Arakawa K."/>
            <person name="Katayama T."/>
            <person name="Toyoda A."/>
            <person name="Kunieda T."/>
        </authorList>
    </citation>
    <scope>NUCLEOTIDE SEQUENCE [LARGE SCALE GENOMIC DNA]</scope>
    <source>
        <strain evidence="2 3">YOKOZUNA-1</strain>
    </source>
</reference>
<dbReference type="Proteomes" id="UP000186922">
    <property type="component" value="Unassembled WGS sequence"/>
</dbReference>